<dbReference type="SUPFAM" id="SSF55961">
    <property type="entry name" value="Bet v1-like"/>
    <property type="match status" value="1"/>
</dbReference>
<dbReference type="InterPro" id="IPR017941">
    <property type="entry name" value="Rieske_2Fe-2S"/>
</dbReference>
<accession>A0ABX0WQU4</accession>
<dbReference type="Gene3D" id="2.102.10.10">
    <property type="entry name" value="Rieske [2Fe-2S] iron-sulphur domain"/>
    <property type="match status" value="1"/>
</dbReference>
<evidence type="ECO:0000256" key="2">
    <source>
        <dbReference type="ARBA" id="ARBA00022714"/>
    </source>
</evidence>
<dbReference type="PROSITE" id="PS51296">
    <property type="entry name" value="RIESKE"/>
    <property type="match status" value="1"/>
</dbReference>
<feature type="domain" description="Rieske" evidence="7">
    <location>
        <begin position="43"/>
        <end position="123"/>
    </location>
</feature>
<dbReference type="Pfam" id="PF00848">
    <property type="entry name" value="Ring_hydroxyl_A"/>
    <property type="match status" value="1"/>
</dbReference>
<dbReference type="Gene3D" id="3.90.380.10">
    <property type="entry name" value="Naphthalene 1,2-dioxygenase Alpha Subunit, Chain A, domain 1"/>
    <property type="match status" value="1"/>
</dbReference>
<keyword evidence="4" id="KW-0560">Oxidoreductase</keyword>
<sequence>MNHYRNNPTALRQLVRETEIHKDLYIDEEVFQLEMEQLFANTWVYVGHASQIPNKGDYYTTTIGTEAVIMVRHTDNSIKVLYNRCPHKGVKVAGETCGNTGKFFRCPYHAWTFRTDGRLLAIPLKKGYEDTGFECSEASQGMAPVENVEVYRDFVFCRLSPEGESFSDFFGESLSTIDNMVDRSPEGKLEVAGGVMRYMHHCNWKMLVDNQTDTCHPMVAHESSAGTAIKVWEDAPEGTPKPMAVELFAPFMSPYEFFENMGIRVWENGHGHTGVSDSIHAEYSDIDGYWDQMVAAYGEERTKEILGDVRHNTVYFPNIMIKGPIQTLRLFKPIAADKTLVESWTFRLVGAPDKLLERTLMYNRLINAPTSVVGHDDLEMYERAQEALHSRGRDWMNVGRLYDPAEKDQKNVVVNGTSEMQMRAQFRAWLKYMSIEA</sequence>
<dbReference type="RefSeq" id="WP_167661174.1">
    <property type="nucleotide sequence ID" value="NZ_BMCQ01000001.1"/>
</dbReference>
<dbReference type="Proteomes" id="UP000783934">
    <property type="component" value="Unassembled WGS sequence"/>
</dbReference>
<evidence type="ECO:0000313" key="8">
    <source>
        <dbReference type="EMBL" id="NJB65121.1"/>
    </source>
</evidence>
<dbReference type="PRINTS" id="PR00090">
    <property type="entry name" value="RNGDIOXGNASE"/>
</dbReference>
<evidence type="ECO:0000256" key="6">
    <source>
        <dbReference type="ARBA" id="ARBA00023014"/>
    </source>
</evidence>
<keyword evidence="5" id="KW-0408">Iron</keyword>
<proteinExistence type="inferred from homology"/>
<keyword evidence="9" id="KW-1185">Reference proteome</keyword>
<dbReference type="EMBL" id="JAATIZ010000002">
    <property type="protein sequence ID" value="NJB65121.1"/>
    <property type="molecule type" value="Genomic_DNA"/>
</dbReference>
<keyword evidence="2" id="KW-0001">2Fe-2S</keyword>
<evidence type="ECO:0000256" key="4">
    <source>
        <dbReference type="ARBA" id="ARBA00023002"/>
    </source>
</evidence>
<organism evidence="8 9">
    <name type="scientific">Paenalcaligenes hominis</name>
    <dbReference type="NCBI Taxonomy" id="643674"/>
    <lineage>
        <taxon>Bacteria</taxon>
        <taxon>Pseudomonadati</taxon>
        <taxon>Pseudomonadota</taxon>
        <taxon>Betaproteobacteria</taxon>
        <taxon>Burkholderiales</taxon>
        <taxon>Alcaligenaceae</taxon>
        <taxon>Paenalcaligenes</taxon>
    </lineage>
</organism>
<dbReference type="SUPFAM" id="SSF50022">
    <property type="entry name" value="ISP domain"/>
    <property type="match status" value="1"/>
</dbReference>
<protein>
    <submittedName>
        <fullName evidence="8">Phenylpropionate dioxygenase-like ring-hydroxylating dioxygenase large terminal subunit</fullName>
    </submittedName>
</protein>
<dbReference type="InterPro" id="IPR001663">
    <property type="entry name" value="Rng_hydr_dOase-A"/>
</dbReference>
<dbReference type="Pfam" id="PF00355">
    <property type="entry name" value="Rieske"/>
    <property type="match status" value="1"/>
</dbReference>
<keyword evidence="3" id="KW-0479">Metal-binding</keyword>
<gene>
    <name evidence="8" type="ORF">GGR41_001350</name>
</gene>
<evidence type="ECO:0000256" key="3">
    <source>
        <dbReference type="ARBA" id="ARBA00022723"/>
    </source>
</evidence>
<evidence type="ECO:0000313" key="9">
    <source>
        <dbReference type="Proteomes" id="UP000783934"/>
    </source>
</evidence>
<evidence type="ECO:0000256" key="5">
    <source>
        <dbReference type="ARBA" id="ARBA00023004"/>
    </source>
</evidence>
<keyword evidence="6" id="KW-0411">Iron-sulfur</keyword>
<comment type="similarity">
    <text evidence="1">Belongs to the bacterial ring-hydroxylating dioxygenase alpha subunit family.</text>
</comment>
<dbReference type="InterPro" id="IPR036922">
    <property type="entry name" value="Rieske_2Fe-2S_sf"/>
</dbReference>
<dbReference type="InterPro" id="IPR015879">
    <property type="entry name" value="Ring_hydroxy_dOase_asu_C_dom"/>
</dbReference>
<evidence type="ECO:0000259" key="7">
    <source>
        <dbReference type="PROSITE" id="PS51296"/>
    </source>
</evidence>
<dbReference type="PANTHER" id="PTHR43756:SF1">
    <property type="entry name" value="3-PHENYLPROPIONATE_CINNAMIC ACID DIOXYGENASE SUBUNIT ALPHA"/>
    <property type="match status" value="1"/>
</dbReference>
<dbReference type="PANTHER" id="PTHR43756">
    <property type="entry name" value="CHOLINE MONOOXYGENASE, CHLOROPLASTIC"/>
    <property type="match status" value="1"/>
</dbReference>
<name>A0ABX0WQU4_9BURK</name>
<reference evidence="8 9" key="1">
    <citation type="submission" date="2020-03" db="EMBL/GenBank/DDBJ databases">
        <title>Genomic Encyclopedia of Type Strains, Phase IV (KMG-IV): sequencing the most valuable type-strain genomes for metagenomic binning, comparative biology and taxonomic classification.</title>
        <authorList>
            <person name="Goeker M."/>
        </authorList>
    </citation>
    <scope>NUCLEOTIDE SEQUENCE [LARGE SCALE GENOMIC DNA]</scope>
    <source>
        <strain evidence="8 9">DSM 26613</strain>
    </source>
</reference>
<dbReference type="CDD" id="cd08879">
    <property type="entry name" value="RHO_alpha_C_AntDO-like"/>
    <property type="match status" value="1"/>
</dbReference>
<comment type="caution">
    <text evidence="8">The sequence shown here is derived from an EMBL/GenBank/DDBJ whole genome shotgun (WGS) entry which is preliminary data.</text>
</comment>
<evidence type="ECO:0000256" key="1">
    <source>
        <dbReference type="ARBA" id="ARBA00008751"/>
    </source>
</evidence>